<accession>A0A100XFQ5</accession>
<feature type="transmembrane region" description="Helical" evidence="2">
    <location>
        <begin position="96"/>
        <end position="120"/>
    </location>
</feature>
<reference evidence="3 4" key="1">
    <citation type="journal article" date="2016" name="Genome Announc.">
        <title>Draft Genome Sequences of Five Rapidly Growing Mycobacterium Species, M. thermoresistibile, M. fortuitum subsp. acetamidolyticum, M. canariasense, M. brisbanense, and M. novocastrense.</title>
        <authorList>
            <person name="Katahira K."/>
            <person name="Ogura Y."/>
            <person name="Gotoh Y."/>
            <person name="Hayashi T."/>
        </authorList>
    </citation>
    <scope>NUCLEOTIDE SEQUENCE [LARGE SCALE GENOMIC DNA]</scope>
    <source>
        <strain evidence="3 4">JCM6362</strain>
    </source>
</reference>
<keyword evidence="2" id="KW-0812">Transmembrane</keyword>
<dbReference type="Pfam" id="PF11209">
    <property type="entry name" value="LmeA"/>
    <property type="match status" value="1"/>
</dbReference>
<organism evidence="3 4">
    <name type="scientific">Mycolicibacterium thermoresistibile</name>
    <name type="common">Mycobacterium thermoresistibile</name>
    <dbReference type="NCBI Taxonomy" id="1797"/>
    <lineage>
        <taxon>Bacteria</taxon>
        <taxon>Bacillati</taxon>
        <taxon>Actinomycetota</taxon>
        <taxon>Actinomycetes</taxon>
        <taxon>Mycobacteriales</taxon>
        <taxon>Mycobacteriaceae</taxon>
        <taxon>Mycolicibacterium</taxon>
    </lineage>
</organism>
<dbReference type="AlphaFoldDB" id="A0A100XFQ5"/>
<evidence type="ECO:0000313" key="4">
    <source>
        <dbReference type="Proteomes" id="UP000069654"/>
    </source>
</evidence>
<comment type="caution">
    <text evidence="3">The sequence shown here is derived from an EMBL/GenBank/DDBJ whole genome shotgun (WGS) entry which is preliminary data.</text>
</comment>
<dbReference type="Proteomes" id="UP000069654">
    <property type="component" value="Unassembled WGS sequence"/>
</dbReference>
<feature type="region of interest" description="Disordered" evidence="1">
    <location>
        <begin position="1"/>
        <end position="81"/>
    </location>
</feature>
<dbReference type="InterPro" id="IPR021373">
    <property type="entry name" value="DUF2993"/>
</dbReference>
<dbReference type="EMBL" id="BCTB01000018">
    <property type="protein sequence ID" value="GAT15674.1"/>
    <property type="molecule type" value="Genomic_DNA"/>
</dbReference>
<dbReference type="RefSeq" id="WP_040547245.1">
    <property type="nucleotide sequence ID" value="NZ_BCTB01000018.1"/>
</dbReference>
<keyword evidence="2" id="KW-1133">Transmembrane helix</keyword>
<gene>
    <name evidence="3" type="ORF">RMCT_2644</name>
</gene>
<sequence length="334" mass="34423">MTDPWARPTDDTPSVPPPSPGGPPASPAGGPPSSPPPPPPEGGYPPPPPPGQMGGPPPGQMGGPPPGQMGGPPPAGSEEQDESFMAKIKSLFSDPLSVVLVVVIVIALVAAGLLGAELYARNRADSVVARVVSCVVQDEATASFDPLPPFLMQHMSGHYTNINIETAGNQIRDAKGMKLALHIRDVRLEDTADSGGTLGALDITITWSADGIRRTVQEAMPLIGSFVTTGVSTDPAAGTITLDGPLASIVARPQVADGGIRLEVVSLTGIGFLTLPRETVQPVLDAFTDGLTDNYPMDITAQSVQVTDDGVIAQLSSRNASIPKGQEDPCFAEL</sequence>
<evidence type="ECO:0000256" key="1">
    <source>
        <dbReference type="SAM" id="MobiDB-lite"/>
    </source>
</evidence>
<evidence type="ECO:0008006" key="5">
    <source>
        <dbReference type="Google" id="ProtNLM"/>
    </source>
</evidence>
<proteinExistence type="predicted"/>
<evidence type="ECO:0000256" key="2">
    <source>
        <dbReference type="SAM" id="Phobius"/>
    </source>
</evidence>
<keyword evidence="2" id="KW-0472">Membrane</keyword>
<feature type="compositionally biased region" description="Pro residues" evidence="1">
    <location>
        <begin position="14"/>
        <end position="75"/>
    </location>
</feature>
<evidence type="ECO:0000313" key="3">
    <source>
        <dbReference type="EMBL" id="GAT15674.1"/>
    </source>
</evidence>
<protein>
    <recommendedName>
        <fullName evidence="5">DUF2993 domain-containing protein</fullName>
    </recommendedName>
</protein>
<reference evidence="4" key="2">
    <citation type="submission" date="2016-02" db="EMBL/GenBank/DDBJ databases">
        <title>Draft genome sequence of five rapidly growing Mycobacterium species.</title>
        <authorList>
            <person name="Katahira K."/>
            <person name="Gotou Y."/>
            <person name="Iida K."/>
            <person name="Ogura Y."/>
            <person name="Hayashi T."/>
        </authorList>
    </citation>
    <scope>NUCLEOTIDE SEQUENCE [LARGE SCALE GENOMIC DNA]</scope>
    <source>
        <strain evidence="4">JCM6362</strain>
    </source>
</reference>
<dbReference type="OrthoDB" id="4201904at2"/>
<dbReference type="STRING" id="1797.RMCT_2644"/>
<name>A0A100XFQ5_MYCTH</name>